<accession>A0AAU7LWB6</accession>
<dbReference type="EMBL" id="CP157675">
    <property type="protein sequence ID" value="XBP71920.1"/>
    <property type="molecule type" value="Genomic_DNA"/>
</dbReference>
<name>A0AAU7LWB6_9BURK</name>
<evidence type="ECO:0000313" key="1">
    <source>
        <dbReference type="EMBL" id="XBP71920.1"/>
    </source>
</evidence>
<dbReference type="AlphaFoldDB" id="A0AAU7LWB6"/>
<proteinExistence type="predicted"/>
<protein>
    <submittedName>
        <fullName evidence="1">Uncharacterized protein</fullName>
    </submittedName>
</protein>
<dbReference type="RefSeq" id="WP_349281256.1">
    <property type="nucleotide sequence ID" value="NZ_CBCSCU010000004.1"/>
</dbReference>
<organism evidence="1">
    <name type="scientific">Polaromonas hydrogenivorans</name>
    <dbReference type="NCBI Taxonomy" id="335476"/>
    <lineage>
        <taxon>Bacteria</taxon>
        <taxon>Pseudomonadati</taxon>
        <taxon>Pseudomonadota</taxon>
        <taxon>Betaproteobacteria</taxon>
        <taxon>Burkholderiales</taxon>
        <taxon>Comamonadaceae</taxon>
        <taxon>Polaromonas</taxon>
    </lineage>
</organism>
<reference evidence="1" key="1">
    <citation type="submission" date="2024-05" db="EMBL/GenBank/DDBJ databases">
        <authorList>
            <person name="Bunk B."/>
            <person name="Swiderski J."/>
            <person name="Sproer C."/>
            <person name="Thiel V."/>
        </authorList>
    </citation>
    <scope>NUCLEOTIDE SEQUENCE</scope>
    <source>
        <strain evidence="1">DSM 17735</strain>
    </source>
</reference>
<sequence>METSKLDEIEGELFATQAAIRALLISHPERSEAVAAVHLQLEKLTALATARPIPDAFLDGIARAKKKIFPNTNDAQQTSGR</sequence>
<gene>
    <name evidence="1" type="ORF">ABLV49_09040</name>
</gene>